<evidence type="ECO:0000313" key="2">
    <source>
        <dbReference type="EMBL" id="GAJ07555.1"/>
    </source>
</evidence>
<dbReference type="AlphaFoldDB" id="X1VIS2"/>
<dbReference type="InterPro" id="IPR052513">
    <property type="entry name" value="Thioester_dehydratase-like"/>
</dbReference>
<sequence length="77" mass="8719">VTFSIIHVGPEDFEKQIPYPIAIVKLDAGPQLTAQIVDCDLKDVKIGMRVESTFRRIQEDGYIGAIYYGYKFKPVRG</sequence>
<comment type="caution">
    <text evidence="2">The sequence shown here is derived from an EMBL/GenBank/DDBJ whole genome shotgun (WGS) entry which is preliminary data.</text>
</comment>
<accession>X1VIS2</accession>
<dbReference type="PANTHER" id="PTHR34075:SF5">
    <property type="entry name" value="BLR3430 PROTEIN"/>
    <property type="match status" value="1"/>
</dbReference>
<dbReference type="PANTHER" id="PTHR34075">
    <property type="entry name" value="BLR3430 PROTEIN"/>
    <property type="match status" value="1"/>
</dbReference>
<dbReference type="SUPFAM" id="SSF50249">
    <property type="entry name" value="Nucleic acid-binding proteins"/>
    <property type="match status" value="1"/>
</dbReference>
<dbReference type="Pfam" id="PF01796">
    <property type="entry name" value="OB_ChsH2_C"/>
    <property type="match status" value="1"/>
</dbReference>
<gene>
    <name evidence="2" type="ORF">S12H4_52384</name>
</gene>
<feature type="non-terminal residue" evidence="2">
    <location>
        <position position="1"/>
    </location>
</feature>
<name>X1VIS2_9ZZZZ</name>
<protein>
    <recommendedName>
        <fullName evidence="1">ChsH2 C-terminal OB-fold domain-containing protein</fullName>
    </recommendedName>
</protein>
<dbReference type="EMBL" id="BARW01033233">
    <property type="protein sequence ID" value="GAJ07555.1"/>
    <property type="molecule type" value="Genomic_DNA"/>
</dbReference>
<organism evidence="2">
    <name type="scientific">marine sediment metagenome</name>
    <dbReference type="NCBI Taxonomy" id="412755"/>
    <lineage>
        <taxon>unclassified sequences</taxon>
        <taxon>metagenomes</taxon>
        <taxon>ecological metagenomes</taxon>
    </lineage>
</organism>
<dbReference type="InterPro" id="IPR002878">
    <property type="entry name" value="ChsH2_C"/>
</dbReference>
<dbReference type="InterPro" id="IPR012340">
    <property type="entry name" value="NA-bd_OB-fold"/>
</dbReference>
<reference evidence="2" key="1">
    <citation type="journal article" date="2014" name="Front. Microbiol.">
        <title>High frequency of phylogenetically diverse reductive dehalogenase-homologous genes in deep subseafloor sedimentary metagenomes.</title>
        <authorList>
            <person name="Kawai M."/>
            <person name="Futagami T."/>
            <person name="Toyoda A."/>
            <person name="Takaki Y."/>
            <person name="Nishi S."/>
            <person name="Hori S."/>
            <person name="Arai W."/>
            <person name="Tsubouchi T."/>
            <person name="Morono Y."/>
            <person name="Uchiyama I."/>
            <person name="Ito T."/>
            <person name="Fujiyama A."/>
            <person name="Inagaki F."/>
            <person name="Takami H."/>
        </authorList>
    </citation>
    <scope>NUCLEOTIDE SEQUENCE</scope>
    <source>
        <strain evidence="2">Expedition CK06-06</strain>
    </source>
</reference>
<evidence type="ECO:0000259" key="1">
    <source>
        <dbReference type="Pfam" id="PF01796"/>
    </source>
</evidence>
<proteinExistence type="predicted"/>
<feature type="domain" description="ChsH2 C-terminal OB-fold" evidence="1">
    <location>
        <begin position="1"/>
        <end position="55"/>
    </location>
</feature>